<organism evidence="4 5">
    <name type="scientific">Dipteronia dyeriana</name>
    <dbReference type="NCBI Taxonomy" id="168575"/>
    <lineage>
        <taxon>Eukaryota</taxon>
        <taxon>Viridiplantae</taxon>
        <taxon>Streptophyta</taxon>
        <taxon>Embryophyta</taxon>
        <taxon>Tracheophyta</taxon>
        <taxon>Spermatophyta</taxon>
        <taxon>Magnoliopsida</taxon>
        <taxon>eudicotyledons</taxon>
        <taxon>Gunneridae</taxon>
        <taxon>Pentapetalae</taxon>
        <taxon>rosids</taxon>
        <taxon>malvids</taxon>
        <taxon>Sapindales</taxon>
        <taxon>Sapindaceae</taxon>
        <taxon>Hippocastanoideae</taxon>
        <taxon>Acereae</taxon>
        <taxon>Dipteronia</taxon>
    </lineage>
</organism>
<dbReference type="InterPro" id="IPR001878">
    <property type="entry name" value="Znf_CCHC"/>
</dbReference>
<evidence type="ECO:0000256" key="1">
    <source>
        <dbReference type="PROSITE-ProRule" id="PRU00047"/>
    </source>
</evidence>
<dbReference type="EMBL" id="JANJYI010000007">
    <property type="protein sequence ID" value="KAK2642448.1"/>
    <property type="molecule type" value="Genomic_DNA"/>
</dbReference>
<keyword evidence="1" id="KW-0863">Zinc-finger</keyword>
<dbReference type="Pfam" id="PF14392">
    <property type="entry name" value="zf-CCHC_4"/>
    <property type="match status" value="1"/>
</dbReference>
<evidence type="ECO:0000259" key="3">
    <source>
        <dbReference type="PROSITE" id="PS50158"/>
    </source>
</evidence>
<protein>
    <recommendedName>
        <fullName evidence="3">CCHC-type domain-containing protein</fullName>
    </recommendedName>
</protein>
<dbReference type="InterPro" id="IPR036875">
    <property type="entry name" value="Znf_CCHC_sf"/>
</dbReference>
<keyword evidence="1" id="KW-0479">Metal-binding</keyword>
<gene>
    <name evidence="4" type="ORF">Ddye_024211</name>
</gene>
<dbReference type="GO" id="GO:0008270">
    <property type="term" value="F:zinc ion binding"/>
    <property type="evidence" value="ECO:0007669"/>
    <property type="project" value="UniProtKB-KW"/>
</dbReference>
<comment type="caution">
    <text evidence="4">The sequence shown here is derived from an EMBL/GenBank/DDBJ whole genome shotgun (WGS) entry which is preliminary data.</text>
</comment>
<dbReference type="PANTHER" id="PTHR31286:SF167">
    <property type="entry name" value="OS09G0268800 PROTEIN"/>
    <property type="match status" value="1"/>
</dbReference>
<dbReference type="SUPFAM" id="SSF57756">
    <property type="entry name" value="Retrovirus zinc finger-like domains"/>
    <property type="match status" value="1"/>
</dbReference>
<dbReference type="GO" id="GO:0003676">
    <property type="term" value="F:nucleic acid binding"/>
    <property type="evidence" value="ECO:0007669"/>
    <property type="project" value="InterPro"/>
</dbReference>
<proteinExistence type="predicted"/>
<evidence type="ECO:0000256" key="2">
    <source>
        <dbReference type="SAM" id="MobiDB-lite"/>
    </source>
</evidence>
<feature type="domain" description="CCHC-type" evidence="3">
    <location>
        <begin position="41"/>
        <end position="56"/>
    </location>
</feature>
<dbReference type="Proteomes" id="UP001280121">
    <property type="component" value="Unassembled WGS sequence"/>
</dbReference>
<dbReference type="AlphaFoldDB" id="A0AAD9TV32"/>
<dbReference type="InterPro" id="IPR025836">
    <property type="entry name" value="Zn_knuckle_CX2CX4HX4C"/>
</dbReference>
<feature type="region of interest" description="Disordered" evidence="2">
    <location>
        <begin position="87"/>
        <end position="107"/>
    </location>
</feature>
<sequence length="278" mass="30967">MRVRVVIEIDKPLRRCLRVDMLGDGVESIMLLKYERLPNFCFRCGLLGHTTRECPNGPAVVKGEELLFGLWMRASVPAKHVGFWGRRRDSSERGDRESWRPAERNVVEGGDGRRRELKVGVVDRNRSSLNLASNKKGKGIAIMQVNDMSADSVELNEDSVLSKNQGIINMDDFVFKSMGERKELISGPRLENTLTGKWKRRARLHLAGKESTLVGVSLGRKKALNRNKDKAEGFKKQRCVSSSEDSAEAVVGDDSAGRVSPACRAHECVSLERAGFGE</sequence>
<dbReference type="PANTHER" id="PTHR31286">
    <property type="entry name" value="GLYCINE-RICH CELL WALL STRUCTURAL PROTEIN 1.8-LIKE"/>
    <property type="match status" value="1"/>
</dbReference>
<dbReference type="PROSITE" id="PS50158">
    <property type="entry name" value="ZF_CCHC"/>
    <property type="match status" value="1"/>
</dbReference>
<accession>A0AAD9TV32</accession>
<reference evidence="4" key="1">
    <citation type="journal article" date="2023" name="Plant J.">
        <title>Genome sequences and population genomics provide insights into the demographic history, inbreeding, and mutation load of two 'living fossil' tree species of Dipteronia.</title>
        <authorList>
            <person name="Feng Y."/>
            <person name="Comes H.P."/>
            <person name="Chen J."/>
            <person name="Zhu S."/>
            <person name="Lu R."/>
            <person name="Zhang X."/>
            <person name="Li P."/>
            <person name="Qiu J."/>
            <person name="Olsen K.M."/>
            <person name="Qiu Y."/>
        </authorList>
    </citation>
    <scope>NUCLEOTIDE SEQUENCE</scope>
    <source>
        <strain evidence="4">KIB01</strain>
    </source>
</reference>
<keyword evidence="1" id="KW-0862">Zinc</keyword>
<name>A0AAD9TV32_9ROSI</name>
<evidence type="ECO:0000313" key="5">
    <source>
        <dbReference type="Proteomes" id="UP001280121"/>
    </source>
</evidence>
<keyword evidence="5" id="KW-1185">Reference proteome</keyword>
<dbReference type="InterPro" id="IPR040256">
    <property type="entry name" value="At4g02000-like"/>
</dbReference>
<evidence type="ECO:0000313" key="4">
    <source>
        <dbReference type="EMBL" id="KAK2642448.1"/>
    </source>
</evidence>